<comment type="caution">
    <text evidence="2">The sequence shown here is derived from an EMBL/GenBank/DDBJ whole genome shotgun (WGS) entry which is preliminary data.</text>
</comment>
<feature type="compositionally biased region" description="Acidic residues" evidence="1">
    <location>
        <begin position="54"/>
        <end position="63"/>
    </location>
</feature>
<evidence type="ECO:0000313" key="3">
    <source>
        <dbReference type="Proteomes" id="UP001057375"/>
    </source>
</evidence>
<dbReference type="EMBL" id="BQXS01007304">
    <property type="protein sequence ID" value="GKT27034.1"/>
    <property type="molecule type" value="Genomic_DNA"/>
</dbReference>
<evidence type="ECO:0000313" key="2">
    <source>
        <dbReference type="EMBL" id="GKT27034.1"/>
    </source>
</evidence>
<feature type="compositionally biased region" description="Basic and acidic residues" evidence="1">
    <location>
        <begin position="1"/>
        <end position="11"/>
    </location>
</feature>
<feature type="non-terminal residue" evidence="2">
    <location>
        <position position="103"/>
    </location>
</feature>
<gene>
    <name evidence="2" type="ORF">ADUPG1_004728</name>
</gene>
<protein>
    <submittedName>
        <fullName evidence="2">Uncharacterized protein</fullName>
    </submittedName>
</protein>
<dbReference type="Proteomes" id="UP001057375">
    <property type="component" value="Unassembled WGS sequence"/>
</dbReference>
<proteinExistence type="predicted"/>
<evidence type="ECO:0000256" key="1">
    <source>
        <dbReference type="SAM" id="MobiDB-lite"/>
    </source>
</evidence>
<keyword evidence="3" id="KW-1185">Reference proteome</keyword>
<feature type="compositionally biased region" description="Basic residues" evidence="1">
    <location>
        <begin position="20"/>
        <end position="30"/>
    </location>
</feature>
<reference evidence="2" key="1">
    <citation type="submission" date="2022-03" db="EMBL/GenBank/DDBJ databases">
        <title>Draft genome sequence of Aduncisulcus paluster, a free-living microaerophilic Fornicata.</title>
        <authorList>
            <person name="Yuyama I."/>
            <person name="Kume K."/>
            <person name="Tamura T."/>
            <person name="Inagaki Y."/>
            <person name="Hashimoto T."/>
        </authorList>
    </citation>
    <scope>NUCLEOTIDE SEQUENCE</scope>
    <source>
        <strain evidence="2">NY0171</strain>
    </source>
</reference>
<accession>A0ABQ5K3Z9</accession>
<name>A0ABQ5K3Z9_9EUKA</name>
<sequence>MPPTRLQEKKAQGLLPMSKKITHNRNTRSKKAQDKEIQQLRKKHYKKQAKESGLDTESEDDLDQQAIQIQVPYKGNLLWHGQRKGGRPMSFTKETKAYFANDL</sequence>
<feature type="region of interest" description="Disordered" evidence="1">
    <location>
        <begin position="1"/>
        <end position="63"/>
    </location>
</feature>
<organism evidence="2 3">
    <name type="scientific">Aduncisulcus paluster</name>
    <dbReference type="NCBI Taxonomy" id="2918883"/>
    <lineage>
        <taxon>Eukaryota</taxon>
        <taxon>Metamonada</taxon>
        <taxon>Carpediemonas-like organisms</taxon>
        <taxon>Aduncisulcus</taxon>
    </lineage>
</organism>